<dbReference type="PANTHER" id="PTHR11579">
    <property type="entry name" value="PROTEIN-L-ISOASPARTATE O-METHYLTRANSFERASE"/>
    <property type="match status" value="1"/>
</dbReference>
<dbReference type="GO" id="GO:0032259">
    <property type="term" value="P:methylation"/>
    <property type="evidence" value="ECO:0007669"/>
    <property type="project" value="UniProtKB-KW"/>
</dbReference>
<dbReference type="Gene3D" id="3.40.50.150">
    <property type="entry name" value="Vaccinia Virus protein VP39"/>
    <property type="match status" value="1"/>
</dbReference>
<dbReference type="PANTHER" id="PTHR11579:SF0">
    <property type="entry name" value="PROTEIN-L-ISOASPARTATE(D-ASPARTATE) O-METHYLTRANSFERASE"/>
    <property type="match status" value="1"/>
</dbReference>
<dbReference type="NCBIfam" id="NF001453">
    <property type="entry name" value="PRK00312.1"/>
    <property type="match status" value="1"/>
</dbReference>
<comment type="caution">
    <text evidence="8">The sequence shown here is derived from an EMBL/GenBank/DDBJ whole genome shotgun (WGS) entry which is preliminary data.</text>
</comment>
<evidence type="ECO:0000256" key="3">
    <source>
        <dbReference type="ARBA" id="ARBA00022490"/>
    </source>
</evidence>
<evidence type="ECO:0000256" key="2">
    <source>
        <dbReference type="ARBA" id="ARBA00005369"/>
    </source>
</evidence>
<keyword evidence="5 7" id="KW-0808">Transferase</keyword>
<comment type="similarity">
    <text evidence="2 7">Belongs to the methyltransferase superfamily. L-isoaspartyl/D-aspartyl protein methyltransferase family.</text>
</comment>
<protein>
    <recommendedName>
        <fullName evidence="7">Protein-L-isoaspartate O-methyltransferase</fullName>
        <ecNumber evidence="7">2.1.1.77</ecNumber>
    </recommendedName>
    <alternativeName>
        <fullName evidence="7">L-isoaspartyl protein carboxyl methyltransferase</fullName>
    </alternativeName>
    <alternativeName>
        <fullName evidence="7">Protein L-isoaspartyl methyltransferase</fullName>
    </alternativeName>
    <alternativeName>
        <fullName evidence="7">Protein-beta-aspartate methyltransferase</fullName>
        <shortName evidence="7">PIMT</shortName>
    </alternativeName>
</protein>
<gene>
    <name evidence="7" type="primary">pcm</name>
    <name evidence="8" type="ORF">HPE63_02390</name>
</gene>
<dbReference type="InterPro" id="IPR000682">
    <property type="entry name" value="PCMT"/>
</dbReference>
<keyword evidence="4 7" id="KW-0489">Methyltransferase</keyword>
<accession>A0ABR7V739</accession>
<evidence type="ECO:0000313" key="9">
    <source>
        <dbReference type="Proteomes" id="UP000598350"/>
    </source>
</evidence>
<organism evidence="8 9">
    <name type="scientific">Maribacter arenosus</name>
    <dbReference type="NCBI Taxonomy" id="1854708"/>
    <lineage>
        <taxon>Bacteria</taxon>
        <taxon>Pseudomonadati</taxon>
        <taxon>Bacteroidota</taxon>
        <taxon>Flavobacteriia</taxon>
        <taxon>Flavobacteriales</taxon>
        <taxon>Flavobacteriaceae</taxon>
        <taxon>Maribacter</taxon>
    </lineage>
</organism>
<evidence type="ECO:0000256" key="7">
    <source>
        <dbReference type="HAMAP-Rule" id="MF_00090"/>
    </source>
</evidence>
<dbReference type="EC" id="2.1.1.77" evidence="7"/>
<dbReference type="RefSeq" id="WP_188312626.1">
    <property type="nucleotide sequence ID" value="NZ_JABTCG010000001.1"/>
</dbReference>
<dbReference type="EMBL" id="JABTCG010000001">
    <property type="protein sequence ID" value="MBD0849503.1"/>
    <property type="molecule type" value="Genomic_DNA"/>
</dbReference>
<dbReference type="NCBIfam" id="TIGR00080">
    <property type="entry name" value="pimt"/>
    <property type="match status" value="1"/>
</dbReference>
<dbReference type="PROSITE" id="PS01279">
    <property type="entry name" value="PCMT"/>
    <property type="match status" value="1"/>
</dbReference>
<dbReference type="InterPro" id="IPR029063">
    <property type="entry name" value="SAM-dependent_MTases_sf"/>
</dbReference>
<dbReference type="GO" id="GO:0004719">
    <property type="term" value="F:protein-L-isoaspartate (D-aspartate) O-methyltransferase activity"/>
    <property type="evidence" value="ECO:0007669"/>
    <property type="project" value="UniProtKB-EC"/>
</dbReference>
<dbReference type="CDD" id="cd02440">
    <property type="entry name" value="AdoMet_MTases"/>
    <property type="match status" value="1"/>
</dbReference>
<name>A0ABR7V739_9FLAO</name>
<comment type="catalytic activity">
    <reaction evidence="7">
        <text>[protein]-L-isoaspartate + S-adenosyl-L-methionine = [protein]-L-isoaspartate alpha-methyl ester + S-adenosyl-L-homocysteine</text>
        <dbReference type="Rhea" id="RHEA:12705"/>
        <dbReference type="Rhea" id="RHEA-COMP:12143"/>
        <dbReference type="Rhea" id="RHEA-COMP:12144"/>
        <dbReference type="ChEBI" id="CHEBI:57856"/>
        <dbReference type="ChEBI" id="CHEBI:59789"/>
        <dbReference type="ChEBI" id="CHEBI:90596"/>
        <dbReference type="ChEBI" id="CHEBI:90598"/>
        <dbReference type="EC" id="2.1.1.77"/>
    </reaction>
</comment>
<evidence type="ECO:0000256" key="4">
    <source>
        <dbReference type="ARBA" id="ARBA00022603"/>
    </source>
</evidence>
<comment type="subcellular location">
    <subcellularLocation>
        <location evidence="1 7">Cytoplasm</location>
    </subcellularLocation>
</comment>
<reference evidence="8 9" key="1">
    <citation type="submission" date="2020-05" db="EMBL/GenBank/DDBJ databases">
        <title>The draft genome sequence of Maribacter arenosus CAU 1321.</title>
        <authorList>
            <person name="Mu L."/>
        </authorList>
    </citation>
    <scope>NUCLEOTIDE SEQUENCE [LARGE SCALE GENOMIC DNA]</scope>
    <source>
        <strain evidence="8 9">CAU 1321</strain>
    </source>
</reference>
<comment type="function">
    <text evidence="7">Catalyzes the methyl esterification of L-isoaspartyl residues in peptides and proteins that result from spontaneous decomposition of normal L-aspartyl and L-asparaginyl residues. It plays a role in the repair and/or degradation of damaged proteins.</text>
</comment>
<evidence type="ECO:0000256" key="6">
    <source>
        <dbReference type="ARBA" id="ARBA00022691"/>
    </source>
</evidence>
<feature type="active site" evidence="7">
    <location>
        <position position="83"/>
    </location>
</feature>
<proteinExistence type="inferred from homology"/>
<evidence type="ECO:0000313" key="8">
    <source>
        <dbReference type="EMBL" id="MBD0849503.1"/>
    </source>
</evidence>
<sequence>MKRILAFIIGFLLLQGSTVFGQTEYFAQRKQMVKWQLKGRDISDPATLSAMLDVPRHKFVPEKIKDYAYDDGPLPIGNGQTISQPYIVAFMTQALRLNSRDRVLEIGTGSGYQAAVLAKIVDSVYTIEIVEELAKSAKKRLNDLGFTNLVVKWGDGYHGLPDIAPFDAIMVTAGADAIPQPLIEQLKIGGRMIIPVGPHHGIRQLVLVTKKKDKIIKRNLMPVRFVPFTRAPNPDKE</sequence>
<dbReference type="SUPFAM" id="SSF53335">
    <property type="entry name" value="S-adenosyl-L-methionine-dependent methyltransferases"/>
    <property type="match status" value="1"/>
</dbReference>
<evidence type="ECO:0000256" key="5">
    <source>
        <dbReference type="ARBA" id="ARBA00022679"/>
    </source>
</evidence>
<keyword evidence="9" id="KW-1185">Reference proteome</keyword>
<evidence type="ECO:0000256" key="1">
    <source>
        <dbReference type="ARBA" id="ARBA00004496"/>
    </source>
</evidence>
<dbReference type="HAMAP" id="MF_00090">
    <property type="entry name" value="PIMT"/>
    <property type="match status" value="1"/>
</dbReference>
<keyword evidence="6 7" id="KW-0949">S-adenosyl-L-methionine</keyword>
<keyword evidence="3 7" id="KW-0963">Cytoplasm</keyword>
<dbReference type="Pfam" id="PF01135">
    <property type="entry name" value="PCMT"/>
    <property type="match status" value="1"/>
</dbReference>
<dbReference type="Proteomes" id="UP000598350">
    <property type="component" value="Unassembled WGS sequence"/>
</dbReference>